<keyword evidence="3" id="KW-0808">Transferase</keyword>
<feature type="transmembrane region" description="Helical" evidence="8">
    <location>
        <begin position="12"/>
        <end position="28"/>
    </location>
</feature>
<evidence type="ECO:0000259" key="10">
    <source>
        <dbReference type="Pfam" id="PF19040"/>
    </source>
</evidence>
<feature type="transmembrane region" description="Helical" evidence="8">
    <location>
        <begin position="72"/>
        <end position="91"/>
    </location>
</feature>
<comment type="subcellular location">
    <subcellularLocation>
        <location evidence="1">Cell membrane</location>
        <topology evidence="1">Multi-pass membrane protein</topology>
    </subcellularLocation>
</comment>
<feature type="transmembrane region" description="Helical" evidence="8">
    <location>
        <begin position="34"/>
        <end position="51"/>
    </location>
</feature>
<dbReference type="InterPro" id="IPR002656">
    <property type="entry name" value="Acyl_transf_3_dom"/>
</dbReference>
<keyword evidence="6 8" id="KW-0472">Membrane</keyword>
<feature type="transmembrane region" description="Helical" evidence="8">
    <location>
        <begin position="188"/>
        <end position="207"/>
    </location>
</feature>
<comment type="caution">
    <text evidence="11">The sequence shown here is derived from an EMBL/GenBank/DDBJ whole genome shotgun (WGS) entry which is preliminary data.</text>
</comment>
<keyword evidence="12" id="KW-1185">Reference proteome</keyword>
<keyword evidence="2" id="KW-1003">Cell membrane</keyword>
<evidence type="ECO:0000259" key="9">
    <source>
        <dbReference type="Pfam" id="PF01757"/>
    </source>
</evidence>
<gene>
    <name evidence="11" type="ORF">GGQ73_004184</name>
</gene>
<evidence type="ECO:0000313" key="12">
    <source>
        <dbReference type="Proteomes" id="UP000565286"/>
    </source>
</evidence>
<dbReference type="EMBL" id="JACIDV010000016">
    <property type="protein sequence ID" value="MBB3948208.1"/>
    <property type="molecule type" value="Genomic_DNA"/>
</dbReference>
<dbReference type="Pfam" id="PF19040">
    <property type="entry name" value="SGNH"/>
    <property type="match status" value="1"/>
</dbReference>
<organism evidence="11 12">
    <name type="scientific">Rhizobium skierniewicense</name>
    <dbReference type="NCBI Taxonomy" id="984260"/>
    <lineage>
        <taxon>Bacteria</taxon>
        <taxon>Pseudomonadati</taxon>
        <taxon>Pseudomonadota</taxon>
        <taxon>Alphaproteobacteria</taxon>
        <taxon>Hyphomicrobiales</taxon>
        <taxon>Rhizobiaceae</taxon>
        <taxon>Rhizobium/Agrobacterium group</taxon>
        <taxon>Rhizobium</taxon>
    </lineage>
</organism>
<sequence length="645" mass="70732">MTYRPEIDGLRAIAVLGVIFAHANFAIFSGGFMGVDVFFVISGYLITTVILDARANGTFSLRAFYERRARRIVPALFFVLLCTLPPAWMWLLPDAYEAFSKSLMTATLSVSNVYFLRKTDYFAPDAAEVPLLHTWSLGVEEQFYLLFPLLFLLPLKTKTIFRIVVVAAIASLIASEIGARFYPSANYYLLPTRAWEILVGALCAFYVNGRPRPVNGALAFAGVAMVLAAIFLFDPATLVPSLMALLPVAGACGVLVFASRDTWAGRILSLPPLVWIGRISFSTYLWHQPVFVFWRIRSTDAPSNWVMGGLILLTAALAAFTWRFVEQPFRSKRIGLRRFVGVAAACGVVLMSVGFWGDVKDGLPFRLSPDVQSFAQKTVWSDTCLWQVEDGTALVPDPKCLFNAQAGRTYALWGDSIAASMAPSLANALKGRNIGLVQITHGFCAPIIGVSMAREEGAVPCDDVNARALAYLNETRIDTVILTASWVSFLNTSHMRIEGRERLVDTTSLGEMANKLRETIEALRASGKRVVVIYPSPRFDKPVIDVMAARIIKGDKAPDFPFSASNFQANTARAHALLDAAVPDNVGKVLPETIFCNTQARDRCLYGRAGVAYIADRGHYTAAGAAMVVESVLRELDRAQTTTSN</sequence>
<dbReference type="PANTHER" id="PTHR23028:SF53">
    <property type="entry name" value="ACYL_TRANSF_3 DOMAIN-CONTAINING PROTEIN"/>
    <property type="match status" value="1"/>
</dbReference>
<feature type="domain" description="Acyltransferase 3" evidence="9">
    <location>
        <begin position="5"/>
        <end position="318"/>
    </location>
</feature>
<evidence type="ECO:0000256" key="2">
    <source>
        <dbReference type="ARBA" id="ARBA00022475"/>
    </source>
</evidence>
<feature type="domain" description="SGNH" evidence="10">
    <location>
        <begin position="396"/>
        <end position="631"/>
    </location>
</feature>
<reference evidence="11 12" key="1">
    <citation type="submission" date="2020-08" db="EMBL/GenBank/DDBJ databases">
        <title>Genomic Encyclopedia of Type Strains, Phase IV (KMG-IV): sequencing the most valuable type-strain genomes for metagenomic binning, comparative biology and taxonomic classification.</title>
        <authorList>
            <person name="Goeker M."/>
        </authorList>
    </citation>
    <scope>NUCLEOTIDE SEQUENCE [LARGE SCALE GENOMIC DNA]</scope>
    <source>
        <strain evidence="11 12">DSM 26438</strain>
    </source>
</reference>
<keyword evidence="5 8" id="KW-1133">Transmembrane helix</keyword>
<evidence type="ECO:0000313" key="11">
    <source>
        <dbReference type="EMBL" id="MBB3948208.1"/>
    </source>
</evidence>
<feature type="transmembrane region" description="Helical" evidence="8">
    <location>
        <begin position="337"/>
        <end position="357"/>
    </location>
</feature>
<feature type="transmembrane region" description="Helical" evidence="8">
    <location>
        <begin position="214"/>
        <end position="233"/>
    </location>
</feature>
<dbReference type="GO" id="GO:0016747">
    <property type="term" value="F:acyltransferase activity, transferring groups other than amino-acyl groups"/>
    <property type="evidence" value="ECO:0007669"/>
    <property type="project" value="InterPro"/>
</dbReference>
<feature type="transmembrane region" description="Helical" evidence="8">
    <location>
        <begin position="267"/>
        <end position="286"/>
    </location>
</feature>
<accession>A0A7W6CD40</accession>
<feature type="transmembrane region" description="Helical" evidence="8">
    <location>
        <begin position="306"/>
        <end position="325"/>
    </location>
</feature>
<name>A0A7W6CD40_9HYPH</name>
<protein>
    <submittedName>
        <fullName evidence="11">Peptidoglycan/LPS O-acetylase OafA/YrhL</fullName>
    </submittedName>
</protein>
<dbReference type="GO" id="GO:0016788">
    <property type="term" value="F:hydrolase activity, acting on ester bonds"/>
    <property type="evidence" value="ECO:0007669"/>
    <property type="project" value="UniProtKB-ARBA"/>
</dbReference>
<dbReference type="SUPFAM" id="SSF52266">
    <property type="entry name" value="SGNH hydrolase"/>
    <property type="match status" value="1"/>
</dbReference>
<keyword evidence="4 8" id="KW-0812">Transmembrane</keyword>
<evidence type="ECO:0000256" key="7">
    <source>
        <dbReference type="ARBA" id="ARBA00023315"/>
    </source>
</evidence>
<dbReference type="AlphaFoldDB" id="A0A7W6CD40"/>
<proteinExistence type="predicted"/>
<dbReference type="GO" id="GO:0005886">
    <property type="term" value="C:plasma membrane"/>
    <property type="evidence" value="ECO:0007669"/>
    <property type="project" value="UniProtKB-SubCell"/>
</dbReference>
<dbReference type="Pfam" id="PF01757">
    <property type="entry name" value="Acyl_transf_3"/>
    <property type="match status" value="1"/>
</dbReference>
<dbReference type="Proteomes" id="UP000565286">
    <property type="component" value="Unassembled WGS sequence"/>
</dbReference>
<evidence type="ECO:0000256" key="8">
    <source>
        <dbReference type="SAM" id="Phobius"/>
    </source>
</evidence>
<dbReference type="Gene3D" id="3.40.50.1110">
    <property type="entry name" value="SGNH hydrolase"/>
    <property type="match status" value="1"/>
</dbReference>
<dbReference type="GO" id="GO:0009103">
    <property type="term" value="P:lipopolysaccharide biosynthetic process"/>
    <property type="evidence" value="ECO:0007669"/>
    <property type="project" value="TreeGrafter"/>
</dbReference>
<evidence type="ECO:0000256" key="1">
    <source>
        <dbReference type="ARBA" id="ARBA00004651"/>
    </source>
</evidence>
<dbReference type="PANTHER" id="PTHR23028">
    <property type="entry name" value="ACETYLTRANSFERASE"/>
    <property type="match status" value="1"/>
</dbReference>
<evidence type="ECO:0000256" key="3">
    <source>
        <dbReference type="ARBA" id="ARBA00022679"/>
    </source>
</evidence>
<evidence type="ECO:0000256" key="4">
    <source>
        <dbReference type="ARBA" id="ARBA00022692"/>
    </source>
</evidence>
<feature type="transmembrane region" description="Helical" evidence="8">
    <location>
        <begin position="132"/>
        <end position="153"/>
    </location>
</feature>
<feature type="transmembrane region" description="Helical" evidence="8">
    <location>
        <begin position="239"/>
        <end position="258"/>
    </location>
</feature>
<dbReference type="InterPro" id="IPR036514">
    <property type="entry name" value="SGNH_hydro_sf"/>
</dbReference>
<dbReference type="RefSeq" id="WP_183897627.1">
    <property type="nucleotide sequence ID" value="NZ_JACIDV010000016.1"/>
</dbReference>
<keyword evidence="7" id="KW-0012">Acyltransferase</keyword>
<evidence type="ECO:0000256" key="6">
    <source>
        <dbReference type="ARBA" id="ARBA00023136"/>
    </source>
</evidence>
<dbReference type="InterPro" id="IPR043968">
    <property type="entry name" value="SGNH"/>
</dbReference>
<feature type="transmembrane region" description="Helical" evidence="8">
    <location>
        <begin position="160"/>
        <end position="182"/>
    </location>
</feature>
<dbReference type="InterPro" id="IPR050879">
    <property type="entry name" value="Acyltransferase_3"/>
</dbReference>
<evidence type="ECO:0000256" key="5">
    <source>
        <dbReference type="ARBA" id="ARBA00022989"/>
    </source>
</evidence>